<name>A0A7W8JUD0_9DEIO</name>
<accession>A0A7W8JUD0</accession>
<reference evidence="1 2" key="1">
    <citation type="submission" date="2020-08" db="EMBL/GenBank/DDBJ databases">
        <title>Genomic Encyclopedia of Type Strains, Phase IV (KMG-IV): sequencing the most valuable type-strain genomes for metagenomic binning, comparative biology and taxonomic classification.</title>
        <authorList>
            <person name="Goeker M."/>
        </authorList>
    </citation>
    <scope>NUCLEOTIDE SEQUENCE [LARGE SCALE GENOMIC DNA]</scope>
    <source>
        <strain evidence="1 2">DSM 27939</strain>
    </source>
</reference>
<evidence type="ECO:0000313" key="2">
    <source>
        <dbReference type="Proteomes" id="UP000552709"/>
    </source>
</evidence>
<dbReference type="RefSeq" id="WP_184128401.1">
    <property type="nucleotide sequence ID" value="NZ_JACHFL010000002.1"/>
</dbReference>
<gene>
    <name evidence="1" type="ORF">HNQ08_001203</name>
</gene>
<dbReference type="EMBL" id="JACHFL010000002">
    <property type="protein sequence ID" value="MBB5362118.1"/>
    <property type="molecule type" value="Genomic_DNA"/>
</dbReference>
<organism evidence="1 2">
    <name type="scientific">Deinococcus humi</name>
    <dbReference type="NCBI Taxonomy" id="662880"/>
    <lineage>
        <taxon>Bacteria</taxon>
        <taxon>Thermotogati</taxon>
        <taxon>Deinococcota</taxon>
        <taxon>Deinococci</taxon>
        <taxon>Deinococcales</taxon>
        <taxon>Deinococcaceae</taxon>
        <taxon>Deinococcus</taxon>
    </lineage>
</organism>
<proteinExistence type="predicted"/>
<evidence type="ECO:0000313" key="1">
    <source>
        <dbReference type="EMBL" id="MBB5362118.1"/>
    </source>
</evidence>
<sequence>MGKSSIRKFSYLDYDIEIIRQRRNLPAISKLEPRLGIEVRYGLKFDGQLTDWSDFVEATDDEPSANALVEKGLQRARALRKQERSLVVSPAA</sequence>
<keyword evidence="2" id="KW-1185">Reference proteome</keyword>
<dbReference type="AlphaFoldDB" id="A0A7W8JUD0"/>
<comment type="caution">
    <text evidence="1">The sequence shown here is derived from an EMBL/GenBank/DDBJ whole genome shotgun (WGS) entry which is preliminary data.</text>
</comment>
<protein>
    <submittedName>
        <fullName evidence="1">Uncharacterized protein</fullName>
    </submittedName>
</protein>
<dbReference type="Proteomes" id="UP000552709">
    <property type="component" value="Unassembled WGS sequence"/>
</dbReference>